<comment type="caution">
    <text evidence="2">The sequence shown here is derived from an EMBL/GenBank/DDBJ whole genome shotgun (WGS) entry which is preliminary data.</text>
</comment>
<evidence type="ECO:0000313" key="3">
    <source>
        <dbReference type="Proteomes" id="UP000029736"/>
    </source>
</evidence>
<dbReference type="Proteomes" id="UP000029736">
    <property type="component" value="Unassembled WGS sequence"/>
</dbReference>
<dbReference type="Pfam" id="PF00144">
    <property type="entry name" value="Beta-lactamase"/>
    <property type="match status" value="1"/>
</dbReference>
<evidence type="ECO:0000313" key="2">
    <source>
        <dbReference type="EMBL" id="KGE89313.1"/>
    </source>
</evidence>
<gene>
    <name evidence="2" type="ORF">IX84_03005</name>
</gene>
<dbReference type="STRING" id="1524460.IX84_03005"/>
<sequence length="422" mass="46611">MKHMHSHFLLLTFLITLPTLISGQALQQVVPESVGFSSGRLAHLDRTFQDYVDNGQLPGAVVLVARNGQIPYFKAFGDRDMETGESMPKDAIFRIASQTKAIVSVGVMMLQEQGRLLISDPVGKYLPEYMETTVAVAKEEGGYEVVKAERPITIRDLLTHTAGIGYGYGPAEEVWEAAGIQGWYFADREEPVRETIRRMAALPFNAQPGERFVYGYNTDILGVLIEVVSGQPLEAFLTTRIFEPLGMEDTHFYLPEEKVSRLATVYSKEADNLERAPTPGHMRGQGHYVEGPRTSFSGGAGLLSTAMDYARFLQMMLNGGTYNGQRILSRKSVELMTVDHMRDIPYGPDGQGFGLGFKVAADLGARGTLGSVGDYGWGGAYHSHYWVDPAEELVVVYFTQVIPARGLDDHAKLRALVYQALE</sequence>
<dbReference type="InterPro" id="IPR012338">
    <property type="entry name" value="Beta-lactam/transpept-like"/>
</dbReference>
<accession>A0A098SCF1</accession>
<dbReference type="InterPro" id="IPR050789">
    <property type="entry name" value="Diverse_Enzym_Activities"/>
</dbReference>
<dbReference type="InterPro" id="IPR001466">
    <property type="entry name" value="Beta-lactam-related"/>
</dbReference>
<dbReference type="EMBL" id="JPOS01000010">
    <property type="protein sequence ID" value="KGE89313.1"/>
    <property type="molecule type" value="Genomic_DNA"/>
</dbReference>
<dbReference type="RefSeq" id="WP_044216398.1">
    <property type="nucleotide sequence ID" value="NZ_JBKAGJ010000024.1"/>
</dbReference>
<dbReference type="AlphaFoldDB" id="A0A098SCF1"/>
<protein>
    <submittedName>
        <fullName evidence="2">Beta-lactamase</fullName>
    </submittedName>
</protein>
<dbReference type="Gene3D" id="3.40.710.10">
    <property type="entry name" value="DD-peptidase/beta-lactamase superfamily"/>
    <property type="match status" value="1"/>
</dbReference>
<reference evidence="2 3" key="1">
    <citation type="journal article" date="2014" name="Int. J. Syst. Evol. Microbiol.">
        <title>Phaeodactylibacter xiamenensis gen. nov., sp. nov., a member of the family Saprospiraceae isolated from the marine alga Phaeodactylum tricornutum.</title>
        <authorList>
            <person name="Chen Z.Jr."/>
            <person name="Lei X."/>
            <person name="Lai Q."/>
            <person name="Li Y."/>
            <person name="Zhang B."/>
            <person name="Zhang J."/>
            <person name="Zhang H."/>
            <person name="Yang L."/>
            <person name="Zheng W."/>
            <person name="Tian Y."/>
            <person name="Yu Z."/>
            <person name="Xu H.Jr."/>
            <person name="Zheng T."/>
        </authorList>
    </citation>
    <scope>NUCLEOTIDE SEQUENCE [LARGE SCALE GENOMIC DNA]</scope>
    <source>
        <strain evidence="2 3">KD52</strain>
    </source>
</reference>
<proteinExistence type="predicted"/>
<dbReference type="PANTHER" id="PTHR43283:SF3">
    <property type="entry name" value="BETA-LACTAMASE FAMILY PROTEIN (AFU_ORTHOLOGUE AFUA_5G07500)"/>
    <property type="match status" value="1"/>
</dbReference>
<dbReference type="OrthoDB" id="1522765at2"/>
<name>A0A098SCF1_9BACT</name>
<organism evidence="2 3">
    <name type="scientific">Phaeodactylibacter xiamenensis</name>
    <dbReference type="NCBI Taxonomy" id="1524460"/>
    <lineage>
        <taxon>Bacteria</taxon>
        <taxon>Pseudomonadati</taxon>
        <taxon>Bacteroidota</taxon>
        <taxon>Saprospiria</taxon>
        <taxon>Saprospirales</taxon>
        <taxon>Haliscomenobacteraceae</taxon>
        <taxon>Phaeodactylibacter</taxon>
    </lineage>
</organism>
<keyword evidence="3" id="KW-1185">Reference proteome</keyword>
<feature type="domain" description="Beta-lactamase-related" evidence="1">
    <location>
        <begin position="44"/>
        <end position="412"/>
    </location>
</feature>
<dbReference type="SUPFAM" id="SSF56601">
    <property type="entry name" value="beta-lactamase/transpeptidase-like"/>
    <property type="match status" value="1"/>
</dbReference>
<dbReference type="PANTHER" id="PTHR43283">
    <property type="entry name" value="BETA-LACTAMASE-RELATED"/>
    <property type="match status" value="1"/>
</dbReference>
<evidence type="ECO:0000259" key="1">
    <source>
        <dbReference type="Pfam" id="PF00144"/>
    </source>
</evidence>